<dbReference type="KEGG" id="mmai:sS8_5558"/>
<accession>A0A286P4A2</accession>
<evidence type="ECO:0000313" key="1">
    <source>
        <dbReference type="EMBL" id="BBA37475.1"/>
    </source>
</evidence>
<reference evidence="1 2" key="1">
    <citation type="submission" date="2016-12" db="EMBL/GenBank/DDBJ databases">
        <title>Genome sequencing of Methylocaldum marinum.</title>
        <authorList>
            <person name="Takeuchi M."/>
            <person name="Kamagata Y."/>
            <person name="Hiraoka S."/>
            <person name="Oshima K."/>
            <person name="Hattori M."/>
            <person name="Iwasaki W."/>
        </authorList>
    </citation>
    <scope>NUCLEOTIDE SEQUENCE [LARGE SCALE GENOMIC DNA]</scope>
    <source>
        <strain evidence="1 2">S8</strain>
    </source>
</reference>
<evidence type="ECO:0000313" key="2">
    <source>
        <dbReference type="Proteomes" id="UP000266313"/>
    </source>
</evidence>
<sequence>MSAGVAERPTDRAGFVRFLSVLVVSVSAGCTTDPARLNGLGDLELCRGYAVYATWIMSDARADQYKREIQRRNLLTPAEWELVGQKRIRKGMSRCALYASWGVPMREDIVSADEEEVRHVYQAGWMMSPGSVYTKNGKIEAWGY</sequence>
<dbReference type="EMBL" id="AP017928">
    <property type="protein sequence ID" value="BBA37475.1"/>
    <property type="molecule type" value="Genomic_DNA"/>
</dbReference>
<dbReference type="AlphaFoldDB" id="A0A286P4A2"/>
<protein>
    <submittedName>
        <fullName evidence="1">Uncharacterized protein</fullName>
    </submittedName>
</protein>
<proteinExistence type="predicted"/>
<name>A0A286P4A2_9GAMM</name>
<keyword evidence="2" id="KW-1185">Reference proteome</keyword>
<gene>
    <name evidence="1" type="ORF">sS8_5558</name>
</gene>
<dbReference type="Proteomes" id="UP000266313">
    <property type="component" value="Chromosome"/>
</dbReference>
<organism evidence="1 2">
    <name type="scientific">Methylocaldum marinum</name>
    <dbReference type="NCBI Taxonomy" id="1432792"/>
    <lineage>
        <taxon>Bacteria</taxon>
        <taxon>Pseudomonadati</taxon>
        <taxon>Pseudomonadota</taxon>
        <taxon>Gammaproteobacteria</taxon>
        <taxon>Methylococcales</taxon>
        <taxon>Methylococcaceae</taxon>
        <taxon>Methylocaldum</taxon>
    </lineage>
</organism>